<dbReference type="EMBL" id="KT007007">
    <property type="protein sequence ID" value="AKQ03056.1"/>
    <property type="molecule type" value="Genomic_DNA"/>
</dbReference>
<dbReference type="PANTHER" id="PTHR22572">
    <property type="entry name" value="SUGAR-1-PHOSPHATE GUANYL TRANSFERASE"/>
    <property type="match status" value="1"/>
</dbReference>
<evidence type="ECO:0000259" key="1">
    <source>
        <dbReference type="Pfam" id="PF00483"/>
    </source>
</evidence>
<sequence>MQIAILAGGLGTRLGPLTRDRPKSLVDVQGRPFLAWQLDLLRRHGVTDVVLCVGHLAEAIERHFGDGSAFGVRLRYSDEGGRRLGTAGALTWAAGLLGEVFFVLFGDSYLLLDYRAILEHFLARDRLALMVVHRNANRWDRSDVAVDGDCVTAYAAGPTPGMIHINAGLSVLRHAALDALAPGQPASLQDFYARLIPRRQLLAYEARQRFYEVGSPAGLEEFRRLVAEGGVPR</sequence>
<dbReference type="InterPro" id="IPR005835">
    <property type="entry name" value="NTP_transferase_dom"/>
</dbReference>
<dbReference type="AlphaFoldDB" id="A0A0H4T5S9"/>
<dbReference type="SUPFAM" id="SSF53448">
    <property type="entry name" value="Nucleotide-diphospho-sugar transferases"/>
    <property type="match status" value="1"/>
</dbReference>
<dbReference type="InterPro" id="IPR050486">
    <property type="entry name" value="Mannose-1P_guanyltransferase"/>
</dbReference>
<organism evidence="2">
    <name type="scientific">uncultured bacterium Rifle_16ft_4_minimus_37862</name>
    <dbReference type="NCBI Taxonomy" id="1665157"/>
    <lineage>
        <taxon>Bacteria</taxon>
        <taxon>environmental samples</taxon>
    </lineage>
</organism>
<keyword evidence="2" id="KW-0808">Transferase</keyword>
<protein>
    <submittedName>
        <fullName evidence="2">Nucleotidyltransferase</fullName>
    </submittedName>
</protein>
<dbReference type="Pfam" id="PF00483">
    <property type="entry name" value="NTP_transferase"/>
    <property type="match status" value="1"/>
</dbReference>
<accession>A0A0H4T5S9</accession>
<dbReference type="InterPro" id="IPR029044">
    <property type="entry name" value="Nucleotide-diphossugar_trans"/>
</dbReference>
<reference evidence="2" key="1">
    <citation type="journal article" date="2015" name="ISME J.">
        <title>Aquifer environment selects for microbial species cohorts in sediment and groundwater.</title>
        <authorList>
            <person name="Hug L.A."/>
            <person name="Thomas B.C."/>
            <person name="Brown C.T."/>
            <person name="Frischkorn K.R."/>
            <person name="Williams K.H."/>
            <person name="Tringe S.G."/>
            <person name="Banfield J.F."/>
        </authorList>
    </citation>
    <scope>NUCLEOTIDE SEQUENCE</scope>
</reference>
<dbReference type="Gene3D" id="3.90.550.10">
    <property type="entry name" value="Spore Coat Polysaccharide Biosynthesis Protein SpsA, Chain A"/>
    <property type="match status" value="1"/>
</dbReference>
<dbReference type="GO" id="GO:0016740">
    <property type="term" value="F:transferase activity"/>
    <property type="evidence" value="ECO:0007669"/>
    <property type="project" value="UniProtKB-KW"/>
</dbReference>
<name>A0A0H4T5S9_9BACT</name>
<feature type="domain" description="Nucleotidyl transferase" evidence="1">
    <location>
        <begin position="5"/>
        <end position="133"/>
    </location>
</feature>
<evidence type="ECO:0000313" key="2">
    <source>
        <dbReference type="EMBL" id="AKQ03056.1"/>
    </source>
</evidence>
<proteinExistence type="predicted"/>